<dbReference type="UniPathway" id="UPA00253">
    <property type="reaction ID" value="UER00334"/>
</dbReference>
<dbReference type="Proteomes" id="UP000002415">
    <property type="component" value="Chromosome"/>
</dbReference>
<dbReference type="eggNOG" id="COG0388">
    <property type="taxonomic scope" value="Bacteria"/>
</dbReference>
<dbReference type="EC" id="6.3.5.1" evidence="7 8"/>
<dbReference type="GO" id="GO:0003952">
    <property type="term" value="F:NAD+ synthase (glutamine-hydrolyzing) activity"/>
    <property type="evidence" value="ECO:0007669"/>
    <property type="project" value="UniProtKB-UniRule"/>
</dbReference>
<dbReference type="InterPro" id="IPR036526">
    <property type="entry name" value="C-N_Hydrolase_sf"/>
</dbReference>
<dbReference type="Gene3D" id="3.40.50.620">
    <property type="entry name" value="HUPs"/>
    <property type="match status" value="1"/>
</dbReference>
<evidence type="ECO:0000256" key="1">
    <source>
        <dbReference type="ARBA" id="ARBA00005188"/>
    </source>
</evidence>
<dbReference type="CDD" id="cd00553">
    <property type="entry name" value="NAD_synthase"/>
    <property type="match status" value="1"/>
</dbReference>
<keyword evidence="12" id="KW-1185">Reference proteome</keyword>
<evidence type="ECO:0000313" key="12">
    <source>
        <dbReference type="Proteomes" id="UP000002415"/>
    </source>
</evidence>
<feature type="domain" description="CN hydrolase" evidence="10">
    <location>
        <begin position="4"/>
        <end position="245"/>
    </location>
</feature>
<keyword evidence="3 7" id="KW-0436">Ligase</keyword>
<dbReference type="eggNOG" id="COG0171">
    <property type="taxonomic scope" value="Bacteria"/>
</dbReference>
<comment type="catalytic activity">
    <reaction evidence="7 8">
        <text>deamido-NAD(+) + L-glutamine + ATP + H2O = L-glutamate + AMP + diphosphate + NAD(+) + H(+)</text>
        <dbReference type="Rhea" id="RHEA:24384"/>
        <dbReference type="ChEBI" id="CHEBI:15377"/>
        <dbReference type="ChEBI" id="CHEBI:15378"/>
        <dbReference type="ChEBI" id="CHEBI:29985"/>
        <dbReference type="ChEBI" id="CHEBI:30616"/>
        <dbReference type="ChEBI" id="CHEBI:33019"/>
        <dbReference type="ChEBI" id="CHEBI:57540"/>
        <dbReference type="ChEBI" id="CHEBI:58359"/>
        <dbReference type="ChEBI" id="CHEBI:58437"/>
        <dbReference type="ChEBI" id="CHEBI:456215"/>
        <dbReference type="EC" id="6.3.5.1"/>
    </reaction>
</comment>
<evidence type="ECO:0000259" key="10">
    <source>
        <dbReference type="PROSITE" id="PS50263"/>
    </source>
</evidence>
<gene>
    <name evidence="7" type="primary">nadE</name>
    <name evidence="11" type="ordered locus">Fnod_0767</name>
</gene>
<dbReference type="Pfam" id="PF00795">
    <property type="entry name" value="CN_hydrolase"/>
    <property type="match status" value="1"/>
</dbReference>
<dbReference type="STRING" id="381764.Fnod_0767"/>
<feature type="binding site" evidence="7">
    <location>
        <position position="175"/>
    </location>
    <ligand>
        <name>L-glutamine</name>
        <dbReference type="ChEBI" id="CHEBI:58359"/>
    </ligand>
</feature>
<dbReference type="InterPro" id="IPR003694">
    <property type="entry name" value="NAD_synthase"/>
</dbReference>
<dbReference type="HOGENOM" id="CLU_022313_2_0_0"/>
<dbReference type="GO" id="GO:0009435">
    <property type="term" value="P:NAD+ biosynthetic process"/>
    <property type="evidence" value="ECO:0007669"/>
    <property type="project" value="UniProtKB-UniRule"/>
</dbReference>
<feature type="binding site" evidence="7">
    <location>
        <position position="117"/>
    </location>
    <ligand>
        <name>L-glutamine</name>
        <dbReference type="ChEBI" id="CHEBI:58359"/>
    </ligand>
</feature>
<dbReference type="RefSeq" id="WP_011993937.1">
    <property type="nucleotide sequence ID" value="NC_009718.1"/>
</dbReference>
<dbReference type="InterPro" id="IPR014729">
    <property type="entry name" value="Rossmann-like_a/b/a_fold"/>
</dbReference>
<feature type="binding site" evidence="7">
    <location>
        <position position="432"/>
    </location>
    <ligand>
        <name>ATP</name>
        <dbReference type="ChEBI" id="CHEBI:30616"/>
    </ligand>
</feature>
<evidence type="ECO:0000256" key="4">
    <source>
        <dbReference type="ARBA" id="ARBA00022741"/>
    </source>
</evidence>
<dbReference type="PROSITE" id="PS50263">
    <property type="entry name" value="CN_HYDROLASE"/>
    <property type="match status" value="1"/>
</dbReference>
<feature type="active site" description="Nucleophile; for glutaminase activity" evidence="7">
    <location>
        <position position="147"/>
    </location>
</feature>
<dbReference type="SUPFAM" id="SSF52402">
    <property type="entry name" value="Adenine nucleotide alpha hydrolases-like"/>
    <property type="match status" value="1"/>
</dbReference>
<dbReference type="OrthoDB" id="9803818at2"/>
<name>A7HL37_FERNB</name>
<comment type="similarity">
    <text evidence="9">Belongs to the NAD synthetase family.</text>
</comment>
<keyword evidence="6 7" id="KW-0520">NAD</keyword>
<comment type="pathway">
    <text evidence="1 7 8">Cofactor biosynthesis; NAD(+) biosynthesis; NAD(+) from deamido-NAD(+) (L-Gln route): step 1/1.</text>
</comment>
<dbReference type="PIRSF" id="PIRSF006630">
    <property type="entry name" value="NADS_GAT"/>
    <property type="match status" value="1"/>
</dbReference>
<dbReference type="FunFam" id="3.40.50.620:FF:000106">
    <property type="entry name" value="Glutamine-dependent NAD(+) synthetase"/>
    <property type="match status" value="1"/>
</dbReference>
<evidence type="ECO:0000256" key="7">
    <source>
        <dbReference type="HAMAP-Rule" id="MF_02090"/>
    </source>
</evidence>
<dbReference type="SUPFAM" id="SSF56317">
    <property type="entry name" value="Carbon-nitrogen hydrolase"/>
    <property type="match status" value="1"/>
</dbReference>
<evidence type="ECO:0000256" key="2">
    <source>
        <dbReference type="ARBA" id="ARBA00007145"/>
    </source>
</evidence>
<keyword evidence="4 7" id="KW-0547">Nucleotide-binding</keyword>
<evidence type="ECO:0000256" key="9">
    <source>
        <dbReference type="RuleBase" id="RU003811"/>
    </source>
</evidence>
<proteinExistence type="inferred from homology"/>
<dbReference type="InterPro" id="IPR022310">
    <property type="entry name" value="NAD/GMP_synthase"/>
</dbReference>
<dbReference type="GO" id="GO:0004359">
    <property type="term" value="F:glutaminase activity"/>
    <property type="evidence" value="ECO:0007669"/>
    <property type="project" value="InterPro"/>
</dbReference>
<dbReference type="GO" id="GO:0008795">
    <property type="term" value="F:NAD+ synthase activity"/>
    <property type="evidence" value="ECO:0007669"/>
    <property type="project" value="UniProtKB-UniRule"/>
</dbReference>
<feature type="active site" description="Proton acceptor; for glutaminase activity" evidence="7">
    <location>
        <position position="44"/>
    </location>
</feature>
<dbReference type="GO" id="GO:0005737">
    <property type="term" value="C:cytoplasm"/>
    <property type="evidence" value="ECO:0007669"/>
    <property type="project" value="InterPro"/>
</dbReference>
<keyword evidence="5 7" id="KW-0067">ATP-binding</keyword>
<dbReference type="PANTHER" id="PTHR23090:SF9">
    <property type="entry name" value="GLUTAMINE-DEPENDENT NAD(+) SYNTHETASE"/>
    <property type="match status" value="1"/>
</dbReference>
<dbReference type="AlphaFoldDB" id="A7HL37"/>
<dbReference type="InterPro" id="IPR014445">
    <property type="entry name" value="Gln-dep_NAD_synthase"/>
</dbReference>
<reference evidence="11 12" key="2">
    <citation type="journal article" date="2009" name="Proc. Natl. Acad. Sci. U.S.A.">
        <title>On the chimeric nature, thermophilic origin, and phylogenetic placement of the Thermotogales.</title>
        <authorList>
            <person name="Zhaxybayeva O."/>
            <person name="Swithers K.S."/>
            <person name="Lapierre P."/>
            <person name="Fournier G.P."/>
            <person name="Bickhart D.M."/>
            <person name="DeBoy R.T."/>
            <person name="Nelson K.E."/>
            <person name="Nesbo C.L."/>
            <person name="Doolittle W.F."/>
            <person name="Gogarten J.P."/>
            <person name="Noll K.M."/>
        </authorList>
    </citation>
    <scope>NUCLEOTIDE SEQUENCE [LARGE SCALE GENOMIC DNA]</scope>
    <source>
        <strain evidence="12">ATCC 35602 / DSM 5306 / Rt17-B1</strain>
    </source>
</reference>
<dbReference type="Gene3D" id="3.60.110.10">
    <property type="entry name" value="Carbon-nitrogen hydrolase"/>
    <property type="match status" value="1"/>
</dbReference>
<dbReference type="CDD" id="cd07570">
    <property type="entry name" value="GAT_Gln-NAD-synth"/>
    <property type="match status" value="1"/>
</dbReference>
<comment type="caution">
    <text evidence="7">Lacks conserved residue(s) required for the propagation of feature annotation.</text>
</comment>
<dbReference type="GO" id="GO:0005524">
    <property type="term" value="F:ATP binding"/>
    <property type="evidence" value="ECO:0007669"/>
    <property type="project" value="UniProtKB-UniRule"/>
</dbReference>
<dbReference type="InterPro" id="IPR003010">
    <property type="entry name" value="C-N_Hydrolase"/>
</dbReference>
<dbReference type="PANTHER" id="PTHR23090">
    <property type="entry name" value="NH 3 /GLUTAMINE-DEPENDENT NAD + SYNTHETASE"/>
    <property type="match status" value="1"/>
</dbReference>
<feature type="binding site" evidence="7">
    <location>
        <position position="549"/>
    </location>
    <ligand>
        <name>deamido-NAD(+)</name>
        <dbReference type="ChEBI" id="CHEBI:58437"/>
        <note>ligand shared between two neighboring subunits</note>
    </ligand>
</feature>
<dbReference type="HAMAP" id="MF_02090">
    <property type="entry name" value="NadE_glutamine_dep"/>
    <property type="match status" value="1"/>
</dbReference>
<dbReference type="Pfam" id="PF02540">
    <property type="entry name" value="NAD_synthase"/>
    <property type="match status" value="1"/>
</dbReference>
<dbReference type="EMBL" id="CP000771">
    <property type="protein sequence ID" value="ABS60620.1"/>
    <property type="molecule type" value="Genomic_DNA"/>
</dbReference>
<accession>A7HL37</accession>
<feature type="binding site" evidence="7">
    <location>
        <position position="181"/>
    </location>
    <ligand>
        <name>L-glutamine</name>
        <dbReference type="ChEBI" id="CHEBI:58359"/>
    </ligand>
</feature>
<evidence type="ECO:0000313" key="11">
    <source>
        <dbReference type="EMBL" id="ABS60620.1"/>
    </source>
</evidence>
<evidence type="ECO:0000256" key="6">
    <source>
        <dbReference type="ARBA" id="ARBA00023027"/>
    </source>
</evidence>
<reference evidence="11 12" key="1">
    <citation type="submission" date="2007-07" db="EMBL/GenBank/DDBJ databases">
        <title>Complete sequence of Fervidobacterium nodosum Rt17-B1.</title>
        <authorList>
            <consortium name="US DOE Joint Genome Institute"/>
            <person name="Copeland A."/>
            <person name="Lucas S."/>
            <person name="Lapidus A."/>
            <person name="Barry K."/>
            <person name="Glavina del Rio T."/>
            <person name="Dalin E."/>
            <person name="Tice H."/>
            <person name="Pitluck S."/>
            <person name="Saunders E."/>
            <person name="Brettin T."/>
            <person name="Bruce D."/>
            <person name="Detter J.C."/>
            <person name="Han C."/>
            <person name="Schmutz J."/>
            <person name="Larimer F."/>
            <person name="Land M."/>
            <person name="Hauser L."/>
            <person name="Kyrpides N."/>
            <person name="Mikhailova N."/>
            <person name="Nelson K."/>
            <person name="Gogarten J.P."/>
            <person name="Noll K."/>
            <person name="Richardson P."/>
        </authorList>
    </citation>
    <scope>NUCLEOTIDE SEQUENCE [LARGE SCALE GENOMIC DNA]</scope>
    <source>
        <strain evidence="12">ATCC 35602 / DSM 5306 / Rt17-B1</strain>
    </source>
</reference>
<evidence type="ECO:0000256" key="5">
    <source>
        <dbReference type="ARBA" id="ARBA00022840"/>
    </source>
</evidence>
<dbReference type="KEGG" id="fno:Fnod_0767"/>
<organism evidence="11 12">
    <name type="scientific">Fervidobacterium nodosum (strain ATCC 35602 / DSM 5306 / Rt17-B1)</name>
    <dbReference type="NCBI Taxonomy" id="381764"/>
    <lineage>
        <taxon>Bacteria</taxon>
        <taxon>Thermotogati</taxon>
        <taxon>Thermotogota</taxon>
        <taxon>Thermotogae</taxon>
        <taxon>Thermotogales</taxon>
        <taxon>Fervidobacteriaceae</taxon>
        <taxon>Fervidobacterium</taxon>
    </lineage>
</organism>
<protein>
    <recommendedName>
        <fullName evidence="7 8">Glutamine-dependent NAD(+) synthetase</fullName>
        <ecNumber evidence="7 8">6.3.5.1</ecNumber>
    </recommendedName>
    <alternativeName>
        <fullName evidence="7 8">NAD(+) synthase [glutamine-hydrolyzing]</fullName>
    </alternativeName>
</protein>
<evidence type="ECO:0000256" key="8">
    <source>
        <dbReference type="PIRNR" id="PIRNR006630"/>
    </source>
</evidence>
<dbReference type="NCBIfam" id="NF010588">
    <property type="entry name" value="PRK13981.1"/>
    <property type="match status" value="1"/>
</dbReference>
<feature type="binding site" evidence="7">
    <location>
        <begin position="325"/>
        <end position="332"/>
    </location>
    <ligand>
        <name>ATP</name>
        <dbReference type="ChEBI" id="CHEBI:30616"/>
    </ligand>
</feature>
<comment type="similarity">
    <text evidence="2 7 8">In the C-terminal section; belongs to the NAD synthetase family.</text>
</comment>
<sequence length="583" mass="66035">MNKVRLALAQINATVGDIEGNKNKIIEYINKALENDVDIVIFPELSITGYPPEDLLFKSHFVRKNKEAIEEIARHVPKSLVVVVGFVDEEGDIFNAAAVINDGKVQAKYRKNYLPNYGVFDEMRYFQKGTKALVVLLEDVRVGITICEDIWYPGGPARLESLLGDAQLIVNLSASPYYVEKIAWRERMLSVRANDNIATVAYVNCVGGQDELIFDGASLVVNEKGEIIGRAKQFEEDLLIVDVDLIDIDKTCVKDPRRRQDKQIMDEERKNLEIVKLPFESKPKRTKITNRVEKTLPKVAEVYNALVLATRDYIRKNGMKKAVIGLSGGMDSTLVACIAVDALGAENVVGVSMPGPFSSEHSKEDAKILAENLGIKFLTIPIMEAYNSFLNMFKPVFEDRPFDITEENLQARIRGVILMALSNKFGWIVLTTGNKSEISTGYSTLYGDTAGGYAVIKDVYKTFVYELAEYVNQKYGREIIPRRVFEKAPSAELRENQTDQDKLPPYEILDEILKLYVEEDYSVSDIVERGFDEETVKKVAWMVDINEYKRRQMPPGPKITHRAFGKDRRLPITNAFKEWLEKK</sequence>
<feature type="active site" description="For glutaminase activity" evidence="7">
    <location>
        <position position="111"/>
    </location>
</feature>
<feature type="binding site" evidence="7">
    <location>
        <position position="408"/>
    </location>
    <ligand>
        <name>deamido-NAD(+)</name>
        <dbReference type="ChEBI" id="CHEBI:58437"/>
        <note>ligand shared between two neighboring subunits</note>
    </ligand>
</feature>
<dbReference type="NCBIfam" id="TIGR00552">
    <property type="entry name" value="nadE"/>
    <property type="match status" value="1"/>
</dbReference>
<feature type="binding site" evidence="7">
    <location>
        <position position="437"/>
    </location>
    <ligand>
        <name>deamido-NAD(+)</name>
        <dbReference type="ChEBI" id="CHEBI:58437"/>
        <note>ligand shared between two neighboring subunits</note>
    </ligand>
</feature>
<comment type="function">
    <text evidence="7">Catalyzes the ATP-dependent amidation of deamido-NAD to form NAD. Uses L-glutamine as a nitrogen source.</text>
</comment>
<evidence type="ECO:0000256" key="3">
    <source>
        <dbReference type="ARBA" id="ARBA00022598"/>
    </source>
</evidence>